<name>A0ABT6X9P5_9BURK</name>
<gene>
    <name evidence="1" type="ORF">QLQ16_13530</name>
</gene>
<keyword evidence="2" id="KW-1185">Reference proteome</keyword>
<dbReference type="Proteomes" id="UP001431902">
    <property type="component" value="Unassembled WGS sequence"/>
</dbReference>
<reference evidence="1" key="1">
    <citation type="submission" date="2023-05" db="EMBL/GenBank/DDBJ databases">
        <title>Limnohabitans sp. strain HM2-2 Genome sequencing and assembly.</title>
        <authorList>
            <person name="Jung Y."/>
        </authorList>
    </citation>
    <scope>NUCLEOTIDE SEQUENCE</scope>
    <source>
        <strain evidence="1">HM2-2</strain>
    </source>
</reference>
<evidence type="ECO:0000313" key="1">
    <source>
        <dbReference type="EMBL" id="MDI9234853.1"/>
    </source>
</evidence>
<dbReference type="RefSeq" id="WP_283225196.1">
    <property type="nucleotide sequence ID" value="NZ_JASGBH010000010.1"/>
</dbReference>
<protein>
    <submittedName>
        <fullName evidence="1">DUF2946 family protein</fullName>
    </submittedName>
</protein>
<proteinExistence type="predicted"/>
<sequence>MISRLFRSRFALTLWLVAALLWAPIWGQWHGIAHQVQQVTAVSAAAADQDDGHAMGSGLCQVLDHLAHASALPIWPAVPVLVQLPALALVFREASTFSAEPWWPTQARAPPVWI</sequence>
<dbReference type="InterPro" id="IPR021333">
    <property type="entry name" value="DUF2946"/>
</dbReference>
<dbReference type="Pfam" id="PF11162">
    <property type="entry name" value="DUF2946"/>
    <property type="match status" value="1"/>
</dbReference>
<dbReference type="EMBL" id="JASGBH010000010">
    <property type="protein sequence ID" value="MDI9234853.1"/>
    <property type="molecule type" value="Genomic_DNA"/>
</dbReference>
<comment type="caution">
    <text evidence="1">The sequence shown here is derived from an EMBL/GenBank/DDBJ whole genome shotgun (WGS) entry which is preliminary data.</text>
</comment>
<accession>A0ABT6X9P5</accession>
<organism evidence="1 2">
    <name type="scientific">Limnohabitans lacus</name>
    <dbReference type="NCBI Taxonomy" id="3045173"/>
    <lineage>
        <taxon>Bacteria</taxon>
        <taxon>Pseudomonadati</taxon>
        <taxon>Pseudomonadota</taxon>
        <taxon>Betaproteobacteria</taxon>
        <taxon>Burkholderiales</taxon>
        <taxon>Comamonadaceae</taxon>
        <taxon>Limnohabitans</taxon>
    </lineage>
</organism>
<evidence type="ECO:0000313" key="2">
    <source>
        <dbReference type="Proteomes" id="UP001431902"/>
    </source>
</evidence>